<evidence type="ECO:0000256" key="1">
    <source>
        <dbReference type="SAM" id="MobiDB-lite"/>
    </source>
</evidence>
<feature type="domain" description="Predicted membrane protein YciQ-like C-terminal" evidence="5">
    <location>
        <begin position="273"/>
        <end position="559"/>
    </location>
</feature>
<protein>
    <submittedName>
        <fullName evidence="6">DUF2207 domain-containing protein</fullName>
    </submittedName>
</protein>
<feature type="region of interest" description="Disordered" evidence="1">
    <location>
        <begin position="606"/>
        <end position="638"/>
    </location>
</feature>
<feature type="signal peptide" evidence="3">
    <location>
        <begin position="1"/>
        <end position="22"/>
    </location>
</feature>
<dbReference type="Pfam" id="PF09972">
    <property type="entry name" value="DUF2207"/>
    <property type="match status" value="1"/>
</dbReference>
<feature type="transmembrane region" description="Helical" evidence="2">
    <location>
        <begin position="240"/>
        <end position="259"/>
    </location>
</feature>
<keyword evidence="7" id="KW-1185">Reference proteome</keyword>
<feature type="compositionally biased region" description="Gly residues" evidence="1">
    <location>
        <begin position="614"/>
        <end position="638"/>
    </location>
</feature>
<evidence type="ECO:0000313" key="7">
    <source>
        <dbReference type="Proteomes" id="UP001501323"/>
    </source>
</evidence>
<accession>A0ABP9DTP9</accession>
<feature type="transmembrane region" description="Helical" evidence="2">
    <location>
        <begin position="411"/>
        <end position="438"/>
    </location>
</feature>
<gene>
    <name evidence="6" type="ORF">GCM10023332_09330</name>
</gene>
<keyword evidence="2" id="KW-0472">Membrane</keyword>
<dbReference type="Proteomes" id="UP001501323">
    <property type="component" value="Unassembled WGS sequence"/>
</dbReference>
<reference evidence="7" key="1">
    <citation type="journal article" date="2019" name="Int. J. Syst. Evol. Microbiol.">
        <title>The Global Catalogue of Microorganisms (GCM) 10K type strain sequencing project: providing services to taxonomists for standard genome sequencing and annotation.</title>
        <authorList>
            <consortium name="The Broad Institute Genomics Platform"/>
            <consortium name="The Broad Institute Genome Sequencing Center for Infectious Disease"/>
            <person name="Wu L."/>
            <person name="Ma J."/>
        </authorList>
    </citation>
    <scope>NUCLEOTIDE SEQUENCE [LARGE SCALE GENOMIC DNA]</scope>
    <source>
        <strain evidence="7">JCM 18392</strain>
    </source>
</reference>
<dbReference type="InterPro" id="IPR048389">
    <property type="entry name" value="YciQ-like_C"/>
</dbReference>
<dbReference type="EMBL" id="BAABJY010000001">
    <property type="protein sequence ID" value="GAA4859533.1"/>
    <property type="molecule type" value="Genomic_DNA"/>
</dbReference>
<name>A0ABP9DTP9_9GAMM</name>
<dbReference type="Pfam" id="PF20990">
    <property type="entry name" value="DUF2207_C"/>
    <property type="match status" value="1"/>
</dbReference>
<evidence type="ECO:0000256" key="3">
    <source>
        <dbReference type="SAM" id="SignalP"/>
    </source>
</evidence>
<dbReference type="RefSeq" id="WP_345294322.1">
    <property type="nucleotide sequence ID" value="NZ_BAABJY010000001.1"/>
</dbReference>
<keyword evidence="2" id="KW-1133">Transmembrane helix</keyword>
<feature type="transmembrane region" description="Helical" evidence="2">
    <location>
        <begin position="479"/>
        <end position="497"/>
    </location>
</feature>
<keyword evidence="3" id="KW-0732">Signal</keyword>
<feature type="chain" id="PRO_5047044235" evidence="3">
    <location>
        <begin position="23"/>
        <end position="638"/>
    </location>
</feature>
<evidence type="ECO:0000259" key="4">
    <source>
        <dbReference type="Pfam" id="PF09972"/>
    </source>
</evidence>
<proteinExistence type="predicted"/>
<evidence type="ECO:0000259" key="5">
    <source>
        <dbReference type="Pfam" id="PF20990"/>
    </source>
</evidence>
<feature type="transmembrane region" description="Helical" evidence="2">
    <location>
        <begin position="387"/>
        <end position="405"/>
    </location>
</feature>
<organism evidence="6 7">
    <name type="scientific">Luteimonas vadosa</name>
    <dbReference type="NCBI Taxonomy" id="1165507"/>
    <lineage>
        <taxon>Bacteria</taxon>
        <taxon>Pseudomonadati</taxon>
        <taxon>Pseudomonadota</taxon>
        <taxon>Gammaproteobacteria</taxon>
        <taxon>Lysobacterales</taxon>
        <taxon>Lysobacteraceae</taxon>
        <taxon>Luteimonas</taxon>
    </lineage>
</organism>
<keyword evidence="2" id="KW-0812">Transmembrane</keyword>
<evidence type="ECO:0000256" key="2">
    <source>
        <dbReference type="SAM" id="Phobius"/>
    </source>
</evidence>
<comment type="caution">
    <text evidence="6">The sequence shown here is derived from an EMBL/GenBank/DDBJ whole genome shotgun (WGS) entry which is preliminary data.</text>
</comment>
<feature type="domain" description="DUF2207" evidence="4">
    <location>
        <begin position="25"/>
        <end position="214"/>
    </location>
</feature>
<evidence type="ECO:0000313" key="6">
    <source>
        <dbReference type="EMBL" id="GAA4859533.1"/>
    </source>
</evidence>
<dbReference type="InterPro" id="IPR018702">
    <property type="entry name" value="DUF2207"/>
</dbReference>
<feature type="transmembrane region" description="Helical" evidence="2">
    <location>
        <begin position="450"/>
        <end position="473"/>
    </location>
</feature>
<sequence>MNVLLRLGCAALLALLASGVRADERILGYHADIQVRADGGMDVTETIQVRAEGQRIRRGIYRDFPTTYKDPLGHGYKVAFEPLSAQRDGRSESWHTETLANGVRVYFGSEHVFLAPGEYTYSFRYRTTRQLGFFDAHDELYWNVTGNGWDFAIDEASATVRLPRDVPAEQLEAFGYTGFQGSRDAHLTAATFDGGARYRTTRPLMPSQGLSLVLEFPKGVIAEPTRRQRLSWLLADNSQLVAAAAGLLLLWLYYGIAWVRYGRDPARGVQVPLYEPPRGYSPASLRFIRRMGYDKDTFAAAILGLAAKGGLEIEEDDKKVITLRPTGKQVALAPGERAIILSLFRDGQPLTLKQSIHAKMQAAIKAHKAALAADYEKKYFNTHGRKLAPGLLISLATLLLAIVSIPGDMKFAALFLLFWLTGWSFGAYAFSMMALAALRSARSALQRIGAVFTSAFALPFLLFELAGLVALAFIGGAGLAVAFLLLIGTNIAFYHWMKAPTQDGAKLLDQIEGFRWYLGVAEKQELDARYHLDARPELFAAYLPYAFALDVEQAWAQRFAEALPTAAQQEAATPSWYHGSHDFGSGRGLAGFTSSLGSSLGSAISSSSTAPGSSSGGSSGSSGGGSGGGGGGGGGGGW</sequence>